<dbReference type="Gene3D" id="3.20.20.70">
    <property type="entry name" value="Aldolase class I"/>
    <property type="match status" value="1"/>
</dbReference>
<keyword evidence="8" id="KW-1185">Reference proteome</keyword>
<dbReference type="EMBL" id="CP000477">
    <property type="protein sequence ID" value="ABK15147.1"/>
    <property type="molecule type" value="Genomic_DNA"/>
</dbReference>
<evidence type="ECO:0000313" key="8">
    <source>
        <dbReference type="Proteomes" id="UP000000674"/>
    </source>
</evidence>
<keyword evidence="3 5" id="KW-0408">Iron</keyword>
<feature type="binding site" evidence="5">
    <location>
        <position position="84"/>
    </location>
    <ligand>
        <name>[4Fe-4S] cluster</name>
        <dbReference type="ChEBI" id="CHEBI:49883"/>
        <note>4Fe-4S-S-AdoMet</note>
    </ligand>
</feature>
<dbReference type="STRING" id="349307.Mthe_1372"/>
<dbReference type="GO" id="GO:0051536">
    <property type="term" value="F:iron-sulfur cluster binding"/>
    <property type="evidence" value="ECO:0007669"/>
    <property type="project" value="UniProtKB-KW"/>
</dbReference>
<feature type="domain" description="Radical SAM core" evidence="6">
    <location>
        <begin position="75"/>
        <end position="207"/>
    </location>
</feature>
<dbReference type="KEGG" id="mtp:Mthe_1372"/>
<dbReference type="InterPro" id="IPR058240">
    <property type="entry name" value="rSAM_sf"/>
</dbReference>
<evidence type="ECO:0000256" key="5">
    <source>
        <dbReference type="PIRSR" id="PIRSR004869-50"/>
    </source>
</evidence>
<organism evidence="7 8">
    <name type="scientific">Methanothrix thermoacetophila (strain DSM 6194 / JCM 14653 / NBRC 101360 / PT)</name>
    <name type="common">Methanosaeta thermophila</name>
    <dbReference type="NCBI Taxonomy" id="349307"/>
    <lineage>
        <taxon>Archaea</taxon>
        <taxon>Methanobacteriati</taxon>
        <taxon>Methanobacteriota</taxon>
        <taxon>Stenosarchaea group</taxon>
        <taxon>Methanomicrobia</taxon>
        <taxon>Methanotrichales</taxon>
        <taxon>Methanotrichaceae</taxon>
        <taxon>Methanothrix</taxon>
    </lineage>
</organism>
<name>A0B8X3_METTP</name>
<evidence type="ECO:0000256" key="1">
    <source>
        <dbReference type="ARBA" id="ARBA00022691"/>
    </source>
</evidence>
<dbReference type="HOGENOM" id="CLU_062674_0_1_2"/>
<feature type="binding site" evidence="5">
    <location>
        <position position="80"/>
    </location>
    <ligand>
        <name>[4Fe-4S] cluster</name>
        <dbReference type="ChEBI" id="CHEBI:49883"/>
        <note>4Fe-4S-S-AdoMet</note>
    </ligand>
</feature>
<proteinExistence type="predicted"/>
<dbReference type="InterPro" id="IPR040085">
    <property type="entry name" value="MJ0674-like"/>
</dbReference>
<feature type="binding site" evidence="5">
    <location>
        <position position="87"/>
    </location>
    <ligand>
        <name>[4Fe-4S] cluster</name>
        <dbReference type="ChEBI" id="CHEBI:49883"/>
        <note>4Fe-4S-S-AdoMet</note>
    </ligand>
</feature>
<keyword evidence="2 5" id="KW-0479">Metal-binding</keyword>
<gene>
    <name evidence="7" type="ordered locus">Mthe_1372</name>
</gene>
<dbReference type="OrthoDB" id="371936at2157"/>
<dbReference type="GO" id="GO:0003824">
    <property type="term" value="F:catalytic activity"/>
    <property type="evidence" value="ECO:0007669"/>
    <property type="project" value="InterPro"/>
</dbReference>
<dbReference type="GO" id="GO:0046872">
    <property type="term" value="F:metal ion binding"/>
    <property type="evidence" value="ECO:0007669"/>
    <property type="project" value="UniProtKB-KW"/>
</dbReference>
<dbReference type="PANTHER" id="PTHR43075">
    <property type="entry name" value="FORMATE LYASE ACTIVATING ENZYME, PUTATIVE (AFU_ORTHOLOGUE AFUA_2G15630)-RELATED"/>
    <property type="match status" value="1"/>
</dbReference>
<dbReference type="PANTHER" id="PTHR43075:SF1">
    <property type="entry name" value="FORMATE LYASE ACTIVATING ENZYME, PUTATIVE (AFU_ORTHOLOGUE AFUA_2G15630)-RELATED"/>
    <property type="match status" value="1"/>
</dbReference>
<dbReference type="Proteomes" id="UP000000674">
    <property type="component" value="Chromosome"/>
</dbReference>
<dbReference type="RefSeq" id="WP_011696539.1">
    <property type="nucleotide sequence ID" value="NC_008553.1"/>
</dbReference>
<evidence type="ECO:0000259" key="6">
    <source>
        <dbReference type="Pfam" id="PF04055"/>
    </source>
</evidence>
<evidence type="ECO:0000313" key="7">
    <source>
        <dbReference type="EMBL" id="ABK15147.1"/>
    </source>
</evidence>
<sequence>MAVYNRMPPEELQSRAEEAIRRLEHCEICPRRCGVNRIEGELGFCRTGRLAKVSSAGPHYGEEPPLVGYHGSGTIFFAGCNLACVFCQNYEISQLDMGVEVTAERLAGIMMHLQLTGCHNINLVTPTHVVPQILEALVIASEMGLSIPLVYNSGGYDSVDTLRLLDGIVDIYMPDAKYGSDEMAMRYSNAPGYVGVMKAAIKEMHRQVGDLVIENGIAVRGLLVRHLVLPDNLAGTDEVVRFISELSKNTYINIMDQYRPEYRADRYRELSRRITLSEYREALRLARAAGLSRGLEDI</sequence>
<evidence type="ECO:0000256" key="4">
    <source>
        <dbReference type="ARBA" id="ARBA00023014"/>
    </source>
</evidence>
<dbReference type="GeneID" id="4462090"/>
<evidence type="ECO:0000256" key="2">
    <source>
        <dbReference type="ARBA" id="ARBA00022723"/>
    </source>
</evidence>
<dbReference type="SUPFAM" id="SSF102114">
    <property type="entry name" value="Radical SAM enzymes"/>
    <property type="match status" value="1"/>
</dbReference>
<keyword evidence="1 5" id="KW-0949">S-adenosyl-L-methionine</keyword>
<comment type="cofactor">
    <cofactor evidence="5">
        <name>[4Fe-4S] cluster</name>
        <dbReference type="ChEBI" id="CHEBI:49883"/>
    </cofactor>
    <text evidence="5">Binds 1 [4Fe-4S] cluster. The cluster is coordinated with 3 cysteines and an exchangeable S-adenosyl-L-methionine.</text>
</comment>
<dbReference type="InterPro" id="IPR016431">
    <property type="entry name" value="Pyrv-formate_lyase-activ_prd"/>
</dbReference>
<keyword evidence="4 5" id="KW-0411">Iron-sulfur</keyword>
<dbReference type="SFLD" id="SFLDS00029">
    <property type="entry name" value="Radical_SAM"/>
    <property type="match status" value="1"/>
</dbReference>
<dbReference type="PIRSF" id="PIRSF004869">
    <property type="entry name" value="PflX_prd"/>
    <property type="match status" value="1"/>
</dbReference>
<dbReference type="Pfam" id="PF04055">
    <property type="entry name" value="Radical_SAM"/>
    <property type="match status" value="1"/>
</dbReference>
<protein>
    <submittedName>
        <fullName evidence="7">Radical SAM domain protein</fullName>
    </submittedName>
</protein>
<dbReference type="SFLD" id="SFLDG01099">
    <property type="entry name" value="Uncharacterised_Radical_SAM_Su"/>
    <property type="match status" value="1"/>
</dbReference>
<evidence type="ECO:0000256" key="3">
    <source>
        <dbReference type="ARBA" id="ARBA00023004"/>
    </source>
</evidence>
<dbReference type="AlphaFoldDB" id="A0B8X3"/>
<dbReference type="InterPro" id="IPR013785">
    <property type="entry name" value="Aldolase_TIM"/>
</dbReference>
<dbReference type="InterPro" id="IPR007197">
    <property type="entry name" value="rSAM"/>
</dbReference>
<accession>A0B8X3</accession>
<reference evidence="7 8" key="1">
    <citation type="submission" date="2006-10" db="EMBL/GenBank/DDBJ databases">
        <title>Complete sequence of Methanosaeta thermophila PT.</title>
        <authorList>
            <consortium name="US DOE Joint Genome Institute"/>
            <person name="Copeland A."/>
            <person name="Lucas S."/>
            <person name="Lapidus A."/>
            <person name="Barry K."/>
            <person name="Detter J.C."/>
            <person name="Glavina del Rio T."/>
            <person name="Hammon N."/>
            <person name="Israni S."/>
            <person name="Pitluck S."/>
            <person name="Chain P."/>
            <person name="Malfatti S."/>
            <person name="Shin M."/>
            <person name="Vergez L."/>
            <person name="Schmutz J."/>
            <person name="Larimer F."/>
            <person name="Land M."/>
            <person name="Hauser L."/>
            <person name="Kyrpides N."/>
            <person name="Kim E."/>
            <person name="Smith K.S."/>
            <person name="Ingram-Smith C."/>
            <person name="Richardson P."/>
        </authorList>
    </citation>
    <scope>NUCLEOTIDE SEQUENCE [LARGE SCALE GENOMIC DNA]</scope>
    <source>
        <strain evidence="8">DSM 6194 / JCM 14653 / NBRC 101360 / PT</strain>
    </source>
</reference>